<dbReference type="InterPro" id="IPR036885">
    <property type="entry name" value="SWIB_MDM2_dom_sf"/>
</dbReference>
<dbReference type="FunFam" id="1.10.245.10:FF:000004">
    <property type="entry name" value="Upstream activation factor subunit"/>
    <property type="match status" value="1"/>
</dbReference>
<keyword evidence="4" id="KW-0539">Nucleus</keyword>
<dbReference type="AlphaFoldDB" id="A0A1E3QXB4"/>
<evidence type="ECO:0000256" key="5">
    <source>
        <dbReference type="SAM" id="MobiDB-lite"/>
    </source>
</evidence>
<dbReference type="GO" id="GO:0000500">
    <property type="term" value="C:RNA polymerase I upstream activating factor complex"/>
    <property type="evidence" value="ECO:0007669"/>
    <property type="project" value="UniProtKB-ARBA"/>
</dbReference>
<evidence type="ECO:0000259" key="7">
    <source>
        <dbReference type="PROSITE" id="PS51998"/>
    </source>
</evidence>
<dbReference type="RefSeq" id="XP_018987569.1">
    <property type="nucleotide sequence ID" value="XM_019126784.1"/>
</dbReference>
<dbReference type="SMART" id="SM00151">
    <property type="entry name" value="SWIB"/>
    <property type="match status" value="1"/>
</dbReference>
<reference evidence="9" key="1">
    <citation type="submission" date="2016-05" db="EMBL/GenBank/DDBJ databases">
        <title>Comparative genomics of biotechnologically important yeasts.</title>
        <authorList>
            <consortium name="DOE Joint Genome Institute"/>
            <person name="Riley R."/>
            <person name="Haridas S."/>
            <person name="Wolfe K.H."/>
            <person name="Lopes M.R."/>
            <person name="Hittinger C.T."/>
            <person name="Goker M."/>
            <person name="Salamov A."/>
            <person name="Wisecaver J."/>
            <person name="Long T.M."/>
            <person name="Aerts A.L."/>
            <person name="Barry K."/>
            <person name="Choi C."/>
            <person name="Clum A."/>
            <person name="Coughlan A.Y."/>
            <person name="Deshpande S."/>
            <person name="Douglass A.P."/>
            <person name="Hanson S.J."/>
            <person name="Klenk H.-P."/>
            <person name="Labutti K."/>
            <person name="Lapidus A."/>
            <person name="Lindquist E."/>
            <person name="Lipzen A."/>
            <person name="Meier-Kolthoff J.P."/>
            <person name="Ohm R.A."/>
            <person name="Otillar R.P."/>
            <person name="Pangilinan J."/>
            <person name="Peng Y."/>
            <person name="Rokas A."/>
            <person name="Rosa C.A."/>
            <person name="Scheuner C."/>
            <person name="Sibirny A.A."/>
            <person name="Slot J.C."/>
            <person name="Stielow J.B."/>
            <person name="Sun H."/>
            <person name="Kurtzman C.P."/>
            <person name="Blackwell M."/>
            <person name="Grigoriev I.V."/>
            <person name="Jeffries T.W."/>
        </authorList>
    </citation>
    <scope>NUCLEOTIDE SEQUENCE [LARGE SCALE GENOMIC DNA]</scope>
    <source>
        <strain evidence="9">NRRL Y-12698</strain>
    </source>
</reference>
<dbReference type="STRING" id="984486.A0A1E3QXB4"/>
<dbReference type="PROSITE" id="PS51925">
    <property type="entry name" value="SWIB_MDM2"/>
    <property type="match status" value="1"/>
</dbReference>
<evidence type="ECO:0000256" key="1">
    <source>
        <dbReference type="ARBA" id="ARBA00004123"/>
    </source>
</evidence>
<dbReference type="EMBL" id="KV454426">
    <property type="protein sequence ID" value="ODQ82241.1"/>
    <property type="molecule type" value="Genomic_DNA"/>
</dbReference>
<dbReference type="InterPro" id="IPR003121">
    <property type="entry name" value="SWIB_MDM2_domain"/>
</dbReference>
<keyword evidence="9" id="KW-1185">Reference proteome</keyword>
<comment type="subcellular location">
    <subcellularLocation>
        <location evidence="1">Nucleus</location>
    </subcellularLocation>
</comment>
<dbReference type="SUPFAM" id="SSF47592">
    <property type="entry name" value="SWIB/MDM2 domain"/>
    <property type="match status" value="1"/>
</dbReference>
<feature type="domain" description="DEK-C" evidence="7">
    <location>
        <begin position="3"/>
        <end position="58"/>
    </location>
</feature>
<evidence type="ECO:0000313" key="9">
    <source>
        <dbReference type="Proteomes" id="UP000094336"/>
    </source>
</evidence>
<dbReference type="GeneID" id="30144638"/>
<dbReference type="InterPro" id="IPR014876">
    <property type="entry name" value="DEK_C"/>
</dbReference>
<organism evidence="8 9">
    <name type="scientific">Babjeviella inositovora NRRL Y-12698</name>
    <dbReference type="NCBI Taxonomy" id="984486"/>
    <lineage>
        <taxon>Eukaryota</taxon>
        <taxon>Fungi</taxon>
        <taxon>Dikarya</taxon>
        <taxon>Ascomycota</taxon>
        <taxon>Saccharomycotina</taxon>
        <taxon>Pichiomycetes</taxon>
        <taxon>Serinales incertae sedis</taxon>
        <taxon>Babjeviella</taxon>
    </lineage>
</organism>
<dbReference type="Pfam" id="PF02201">
    <property type="entry name" value="SWIB"/>
    <property type="match status" value="1"/>
</dbReference>
<dbReference type="CDD" id="cd10567">
    <property type="entry name" value="SWIB-MDM2_like"/>
    <property type="match status" value="1"/>
</dbReference>
<dbReference type="InterPro" id="IPR019835">
    <property type="entry name" value="SWIB_domain"/>
</dbReference>
<dbReference type="Proteomes" id="UP000094336">
    <property type="component" value="Unassembled WGS sequence"/>
</dbReference>
<sequence>MSEPALNEYIPTIDAILNVSDFEKISVKKIRNALQALFEVDFHPYKKQIQQLIILRYNLLLSLREEGHLGPAPTPSEELENTVTKLRLENEILAARLNSHVTAKVIEENNSPVEKRKVKRKTNTDDNTEKKKIKRNTENNAFTRPLRLSAQLAAFLGVESCARTEVVKKMWDYIKTHNLQNPEDRREILCDAKMEHVFQTNKMTMFSMNKYLVEHLSKIE</sequence>
<evidence type="ECO:0000256" key="3">
    <source>
        <dbReference type="ARBA" id="ARBA00023163"/>
    </source>
</evidence>
<evidence type="ECO:0000256" key="2">
    <source>
        <dbReference type="ARBA" id="ARBA00023015"/>
    </source>
</evidence>
<dbReference type="PROSITE" id="PS51998">
    <property type="entry name" value="DEK_C"/>
    <property type="match status" value="1"/>
</dbReference>
<accession>A0A1E3QXB4</accession>
<feature type="region of interest" description="Disordered" evidence="5">
    <location>
        <begin position="108"/>
        <end position="138"/>
    </location>
</feature>
<protein>
    <submittedName>
        <fullName evidence="8">Uncharacterized protein</fullName>
    </submittedName>
</protein>
<dbReference type="Pfam" id="PF08766">
    <property type="entry name" value="DEK_C"/>
    <property type="match status" value="1"/>
</dbReference>
<dbReference type="Gene3D" id="1.10.245.10">
    <property type="entry name" value="SWIB/MDM2 domain"/>
    <property type="match status" value="1"/>
</dbReference>
<gene>
    <name evidence="8" type="ORF">BABINDRAFT_10707</name>
</gene>
<evidence type="ECO:0000259" key="6">
    <source>
        <dbReference type="PROSITE" id="PS51925"/>
    </source>
</evidence>
<evidence type="ECO:0000313" key="8">
    <source>
        <dbReference type="EMBL" id="ODQ82241.1"/>
    </source>
</evidence>
<dbReference type="OrthoDB" id="10251073at2759"/>
<evidence type="ECO:0000256" key="4">
    <source>
        <dbReference type="ARBA" id="ARBA00023242"/>
    </source>
</evidence>
<keyword evidence="3" id="KW-0804">Transcription</keyword>
<dbReference type="PANTHER" id="PTHR13844">
    <property type="entry name" value="SWI/SNF-RELATED MATRIX-ASSOCIATED ACTIN-DEPENDENT REGULATOR OF CHROMATIN SUBFAMILY D"/>
    <property type="match status" value="1"/>
</dbReference>
<keyword evidence="2" id="KW-0805">Transcription regulation</keyword>
<proteinExistence type="predicted"/>
<name>A0A1E3QXB4_9ASCO</name>
<dbReference type="GO" id="GO:0001181">
    <property type="term" value="F:RNA polymerase I general transcription initiation factor activity"/>
    <property type="evidence" value="ECO:0007669"/>
    <property type="project" value="UniProtKB-ARBA"/>
</dbReference>
<feature type="domain" description="DM2" evidence="6">
    <location>
        <begin position="141"/>
        <end position="218"/>
    </location>
</feature>